<dbReference type="PANTHER" id="PTHR35936">
    <property type="entry name" value="MEMBRANE-BOUND LYTIC MUREIN TRANSGLYCOSYLASE F"/>
    <property type="match status" value="1"/>
</dbReference>
<feature type="chain" id="PRO_5011544154" evidence="2">
    <location>
        <begin position="29"/>
        <end position="282"/>
    </location>
</feature>
<dbReference type="SUPFAM" id="SSF53850">
    <property type="entry name" value="Periplasmic binding protein-like II"/>
    <property type="match status" value="1"/>
</dbReference>
<dbReference type="Proteomes" id="UP000199048">
    <property type="component" value="Unassembled WGS sequence"/>
</dbReference>
<evidence type="ECO:0000313" key="4">
    <source>
        <dbReference type="EMBL" id="SFM47561.1"/>
    </source>
</evidence>
<accession>A0A1I4R5M8</accession>
<dbReference type="RefSeq" id="WP_092044803.1">
    <property type="nucleotide sequence ID" value="NZ_FOTK01000033.1"/>
</dbReference>
<evidence type="ECO:0000259" key="3">
    <source>
        <dbReference type="SMART" id="SM00062"/>
    </source>
</evidence>
<dbReference type="CDD" id="cd13693">
    <property type="entry name" value="PBP2_polar_AA"/>
    <property type="match status" value="1"/>
</dbReference>
<keyword evidence="5" id="KW-1185">Reference proteome</keyword>
<dbReference type="OrthoDB" id="6192933at2"/>
<gene>
    <name evidence="4" type="ORF">SAMN05192568_103331</name>
</gene>
<dbReference type="EMBL" id="FOTK01000033">
    <property type="protein sequence ID" value="SFM47561.1"/>
    <property type="molecule type" value="Genomic_DNA"/>
</dbReference>
<dbReference type="Pfam" id="PF00497">
    <property type="entry name" value="SBP_bac_3"/>
    <property type="match status" value="1"/>
</dbReference>
<protein>
    <submittedName>
        <fullName evidence="4">Amino acid ABC transporter substrate-binding protein, PAAT family</fullName>
    </submittedName>
</protein>
<dbReference type="AlphaFoldDB" id="A0A1I4R5M8"/>
<keyword evidence="1 2" id="KW-0732">Signal</keyword>
<evidence type="ECO:0000256" key="1">
    <source>
        <dbReference type="ARBA" id="ARBA00022729"/>
    </source>
</evidence>
<dbReference type="SMART" id="SM00062">
    <property type="entry name" value="PBPb"/>
    <property type="match status" value="1"/>
</dbReference>
<feature type="domain" description="Solute-binding protein family 3/N-terminal" evidence="3">
    <location>
        <begin position="41"/>
        <end position="265"/>
    </location>
</feature>
<sequence length="282" mass="30387">MAPTPSLKFRLGALALASLGLVAATASRADATLDRIKGRQKLTVGIILSGAPFGYIDPQTRAEKGFNIDLARALAEKLGVKVELVTVTPPNRVQFLQQGKVDILIANMQYTEDRAKILDHVPTPYDRAGGAALGRKDSGIRDWTDLKGKPVCISQGSNYAQPLADTYGAVVKGIPSQPESMLALQGGNCVVAVHVAPTLKLLLADRPDEWKDYAIVIPTELEPADSVIWLRKGERDTSAALDAAVRDLHASGAMLDMAKANRLVDPTFLEEERRKFVAQAKP</sequence>
<proteinExistence type="predicted"/>
<feature type="signal peptide" evidence="2">
    <location>
        <begin position="1"/>
        <end position="28"/>
    </location>
</feature>
<reference evidence="5" key="1">
    <citation type="submission" date="2016-10" db="EMBL/GenBank/DDBJ databases">
        <authorList>
            <person name="Varghese N."/>
            <person name="Submissions S."/>
        </authorList>
    </citation>
    <scope>NUCLEOTIDE SEQUENCE [LARGE SCALE GENOMIC DNA]</scope>
    <source>
        <strain evidence="5">BL36</strain>
    </source>
</reference>
<evidence type="ECO:0000256" key="2">
    <source>
        <dbReference type="SAM" id="SignalP"/>
    </source>
</evidence>
<organism evidence="4 5">
    <name type="scientific">Methylobacterium pseudosasicola</name>
    <dbReference type="NCBI Taxonomy" id="582667"/>
    <lineage>
        <taxon>Bacteria</taxon>
        <taxon>Pseudomonadati</taxon>
        <taxon>Pseudomonadota</taxon>
        <taxon>Alphaproteobacteria</taxon>
        <taxon>Hyphomicrobiales</taxon>
        <taxon>Methylobacteriaceae</taxon>
        <taxon>Methylobacterium</taxon>
    </lineage>
</organism>
<name>A0A1I4R5M8_9HYPH</name>
<evidence type="ECO:0000313" key="5">
    <source>
        <dbReference type="Proteomes" id="UP000199048"/>
    </source>
</evidence>
<dbReference type="STRING" id="582667.SAMN05192568_103331"/>
<dbReference type="InterPro" id="IPR001638">
    <property type="entry name" value="Solute-binding_3/MltF_N"/>
</dbReference>
<dbReference type="Gene3D" id="3.40.190.10">
    <property type="entry name" value="Periplasmic binding protein-like II"/>
    <property type="match status" value="2"/>
</dbReference>
<dbReference type="PANTHER" id="PTHR35936:SF17">
    <property type="entry name" value="ARGININE-BINDING EXTRACELLULAR PROTEIN ARTP"/>
    <property type="match status" value="1"/>
</dbReference>